<evidence type="ECO:0000313" key="9">
    <source>
        <dbReference type="EMBL" id="BDD01184.1"/>
    </source>
</evidence>
<accession>A0ABN6LHZ4</accession>
<feature type="domain" description="TonB-dependent receptor plug" evidence="8">
    <location>
        <begin position="119"/>
        <end position="227"/>
    </location>
</feature>
<keyword evidence="5 7" id="KW-0472">Membrane</keyword>
<dbReference type="SUPFAM" id="SSF49464">
    <property type="entry name" value="Carboxypeptidase regulatory domain-like"/>
    <property type="match status" value="1"/>
</dbReference>
<evidence type="ECO:0000259" key="8">
    <source>
        <dbReference type="Pfam" id="PF07715"/>
    </source>
</evidence>
<evidence type="ECO:0000256" key="3">
    <source>
        <dbReference type="ARBA" id="ARBA00022452"/>
    </source>
</evidence>
<dbReference type="Gene3D" id="2.60.40.1120">
    <property type="entry name" value="Carboxypeptidase-like, regulatory domain"/>
    <property type="match status" value="1"/>
</dbReference>
<evidence type="ECO:0000313" key="10">
    <source>
        <dbReference type="Proteomes" id="UP001354989"/>
    </source>
</evidence>
<name>A0ABN6LHZ4_9BACT</name>
<geneLocation type="plasmid" evidence="9 10">
    <name>pPP2</name>
</geneLocation>
<sequence>MVKYRPFCLLAVMLLANLFLINPLYAQSIISGKVSDPSGEGIPGVNIKVKNSTVGTITDFNGHYELGGVNKGNTIVYSFVGYTNKEVLIGSQTTVNVTLKTDVKELSEVVVVGYGTQEKVNVTGSVSQVGDEVLSAVPTPDAAGALQGRISGVQISSGSLMPGEMPTIRVRGVTTLGSANEPLVVIDGVPSSYENFGMLASSDIESISVLKDAASASIYGARAAAGVILVTTKKGTEGATKVSYEGYYGVQSMTRRPEYMDSYNWAVMNNRYSAYDGVRKIFTDEDLEKIKTQSDPYRFANTDWIKETYKSTTSQQSHYINMSGGTKDTKYFASVGYLDQDGFFRGLDNFKRYNAKLNVTTKLYNKFRVSGQMNFTRQERNSTEDMYRASQAFSTPGVVPARYEDGRYCVHYPGTGGFFENSLYYMDNSFRTTKRNTLQSFVSAEYKPIDELTITAKSSLNYSNYERNSFTNGIDFIRYDGNIQSNPVVSRGDEAWNNSLRMVNDLVANYSKTIGKHTFGAMAGVAEEFYRYDQISARRSAFANNELRELAAGSQAGQIGTTTAFDWALQSVFGRVNYAYDGKYLFEANLRSDISSRFAPENRVGYFPSVSLGWRVSEEPFFKNNVPSSAISDLKLRASIGTLGNQNVTGYYPYIPLIGGADYPFNNELALGKAQLAMTIPDITWETTTTYNAGMDIDFFDGKLGASLDVFRKVTDDILLQLPVSATAGMNNPFINAGQLVNNGWELDLRYNNQTDNGFKYGIGANVSQFKNELTELAGAYSEYSDKFRQGDAIGTIYGYRNAGLYRDQAEVDRDNAKRANHELNNGGVGQLNDVKLGDLKFEDINGDGIINYKDQVDIGNTLPKVTFGFNFDASYKNWDFSMFWQGVTDIEGYVGLSVYPGDGKTSLRDFMSDMYHPTANPNGAYPRMSVNGNSQNKNINDFWVQDASYLRLKNLQIGYSIPMKKYGVSKARVYVSGQNLLTFTKFDKGFDPERVAMMNDDGSFGAGGSNVRASFYPTVSVYSVGLQLTF</sequence>
<dbReference type="InterPro" id="IPR037066">
    <property type="entry name" value="Plug_dom_sf"/>
</dbReference>
<dbReference type="RefSeq" id="WP_332922276.1">
    <property type="nucleotide sequence ID" value="NZ_AP025294.1"/>
</dbReference>
<organism evidence="9 10">
    <name type="scientific">Persicobacter psychrovividus</name>
    <dbReference type="NCBI Taxonomy" id="387638"/>
    <lineage>
        <taxon>Bacteria</taxon>
        <taxon>Pseudomonadati</taxon>
        <taxon>Bacteroidota</taxon>
        <taxon>Cytophagia</taxon>
        <taxon>Cytophagales</taxon>
        <taxon>Persicobacteraceae</taxon>
        <taxon>Persicobacter</taxon>
    </lineage>
</organism>
<reference evidence="9 10" key="1">
    <citation type="submission" date="2021-12" db="EMBL/GenBank/DDBJ databases">
        <title>Genome sequencing of bacteria with rrn-lacking chromosome and rrn-plasmid.</title>
        <authorList>
            <person name="Anda M."/>
            <person name="Iwasaki W."/>
        </authorList>
    </citation>
    <scope>NUCLEOTIDE SEQUENCE [LARGE SCALE GENOMIC DNA]</scope>
    <source>
        <strain evidence="9 10">NBRC 101262</strain>
        <plasmid evidence="9 10">pPP2</plasmid>
    </source>
</reference>
<dbReference type="Pfam" id="PF07715">
    <property type="entry name" value="Plug"/>
    <property type="match status" value="1"/>
</dbReference>
<keyword evidence="6 7" id="KW-0998">Cell outer membrane</keyword>
<evidence type="ECO:0000256" key="2">
    <source>
        <dbReference type="ARBA" id="ARBA00022448"/>
    </source>
</evidence>
<dbReference type="NCBIfam" id="TIGR04056">
    <property type="entry name" value="OMP_RagA_SusC"/>
    <property type="match status" value="1"/>
</dbReference>
<evidence type="ECO:0000256" key="5">
    <source>
        <dbReference type="ARBA" id="ARBA00023136"/>
    </source>
</evidence>
<dbReference type="Proteomes" id="UP001354989">
    <property type="component" value="Plasmid pPP2"/>
</dbReference>
<evidence type="ECO:0000256" key="4">
    <source>
        <dbReference type="ARBA" id="ARBA00022692"/>
    </source>
</evidence>
<proteinExistence type="inferred from homology"/>
<evidence type="ECO:0000256" key="7">
    <source>
        <dbReference type="PROSITE-ProRule" id="PRU01360"/>
    </source>
</evidence>
<dbReference type="NCBIfam" id="TIGR04057">
    <property type="entry name" value="SusC_RagA_signa"/>
    <property type="match status" value="1"/>
</dbReference>
<dbReference type="InterPro" id="IPR036942">
    <property type="entry name" value="Beta-barrel_TonB_sf"/>
</dbReference>
<evidence type="ECO:0000256" key="1">
    <source>
        <dbReference type="ARBA" id="ARBA00004571"/>
    </source>
</evidence>
<dbReference type="SUPFAM" id="SSF56935">
    <property type="entry name" value="Porins"/>
    <property type="match status" value="1"/>
</dbReference>
<dbReference type="InterPro" id="IPR023996">
    <property type="entry name" value="TonB-dep_OMP_SusC/RagA"/>
</dbReference>
<keyword evidence="3 7" id="KW-1134">Transmembrane beta strand</keyword>
<dbReference type="PROSITE" id="PS52016">
    <property type="entry name" value="TONB_DEPENDENT_REC_3"/>
    <property type="match status" value="1"/>
</dbReference>
<dbReference type="InterPro" id="IPR039426">
    <property type="entry name" value="TonB-dep_rcpt-like"/>
</dbReference>
<evidence type="ECO:0000256" key="6">
    <source>
        <dbReference type="ARBA" id="ARBA00023237"/>
    </source>
</evidence>
<dbReference type="EMBL" id="AP025294">
    <property type="protein sequence ID" value="BDD01184.1"/>
    <property type="molecule type" value="Genomic_DNA"/>
</dbReference>
<dbReference type="InterPro" id="IPR023997">
    <property type="entry name" value="TonB-dep_OMP_SusC/RagA_CS"/>
</dbReference>
<protein>
    <submittedName>
        <fullName evidence="9">SusC/RagA family TonB-linked outer membrane protein</fullName>
    </submittedName>
</protein>
<dbReference type="Gene3D" id="2.40.170.20">
    <property type="entry name" value="TonB-dependent receptor, beta-barrel domain"/>
    <property type="match status" value="1"/>
</dbReference>
<keyword evidence="4 7" id="KW-0812">Transmembrane</keyword>
<dbReference type="InterPro" id="IPR012910">
    <property type="entry name" value="Plug_dom"/>
</dbReference>
<keyword evidence="10" id="KW-1185">Reference proteome</keyword>
<gene>
    <name evidence="9" type="ORF">PEPS_34640</name>
</gene>
<dbReference type="Pfam" id="PF13715">
    <property type="entry name" value="CarbopepD_reg_2"/>
    <property type="match status" value="1"/>
</dbReference>
<keyword evidence="2 7" id="KW-0813">Transport</keyword>
<dbReference type="Gene3D" id="2.170.130.10">
    <property type="entry name" value="TonB-dependent receptor, plug domain"/>
    <property type="match status" value="1"/>
</dbReference>
<keyword evidence="9" id="KW-0614">Plasmid</keyword>
<comment type="subcellular location">
    <subcellularLocation>
        <location evidence="1 7">Cell outer membrane</location>
        <topology evidence="1 7">Multi-pass membrane protein</topology>
    </subcellularLocation>
</comment>
<comment type="similarity">
    <text evidence="7">Belongs to the TonB-dependent receptor family.</text>
</comment>
<dbReference type="InterPro" id="IPR008969">
    <property type="entry name" value="CarboxyPept-like_regulatory"/>
</dbReference>